<accession>A0ABU0DMJ4</accession>
<dbReference type="Gene3D" id="2.170.8.10">
    <property type="entry name" value="Phosphoenolpyruvate Carboxykinase, domain 2"/>
    <property type="match status" value="1"/>
</dbReference>
<proteinExistence type="inferred from homology"/>
<dbReference type="EC" id="4.1.1.49" evidence="3"/>
<sequence length="518" mass="53481">MKQTGTQSDHSRLEGLDHAGTGRVFWNLGMASLCERAVARGEVRLSEAGALVVTTVQSGQEISLVRVDDTARASGEPLPETVSGYASVLTRAQFEALKTDLLAYVGRRTLFGQDLCVEAGAGQRLPLRVLSDQAWHALLSRHLMRPCEATDMGETVPRLTVLCAPGFRPTPETHGVAADGAIALDLANGLALIAGTARSEAIRAALARLIDGPLTDAGVLPLDGVAAIGTAGRVALFLGTAGAGKSTLAGALARGQGEDGAPARLVDGALGWGEDGLVALENAAYARPADLARLAHEAPGFGAVLENIALDPASRTPDLAEAANTDVSRVILAQPSTDGAREPKLGPPAQLFVLVQDASGALPAIARLNPAQALAHCLACMDATPALAELYGPRLHDLLAGHAPGCWLVNTGWIGGAAGVGRRVSLEASRRLVDAAQAGELATGDWRTDPHFGFEVPTALEGIDPRLLDPARAFANRSAHDAAARALAGEFAARLARLETALGEEARDTQPGMAVAAE</sequence>
<dbReference type="SUPFAM" id="SSF53795">
    <property type="entry name" value="PEP carboxykinase-like"/>
    <property type="match status" value="1"/>
</dbReference>
<evidence type="ECO:0000256" key="9">
    <source>
        <dbReference type="ARBA" id="ARBA00047371"/>
    </source>
</evidence>
<keyword evidence="5" id="KW-0547">Nucleotide-binding</keyword>
<comment type="pathway">
    <text evidence="1">Carbohydrate biosynthesis; gluconeogenesis.</text>
</comment>
<evidence type="ECO:0000256" key="4">
    <source>
        <dbReference type="ARBA" id="ARBA00022432"/>
    </source>
</evidence>
<keyword evidence="7" id="KW-0067">ATP-binding</keyword>
<dbReference type="InterPro" id="IPR008210">
    <property type="entry name" value="PEP_carboxykinase_N"/>
</dbReference>
<keyword evidence="6" id="KW-0210">Decarboxylase</keyword>
<dbReference type="PANTHER" id="PTHR30031">
    <property type="entry name" value="PHOSPHOENOLPYRUVATE CARBOXYKINASE ATP"/>
    <property type="match status" value="1"/>
</dbReference>
<evidence type="ECO:0000256" key="7">
    <source>
        <dbReference type="ARBA" id="ARBA00022840"/>
    </source>
</evidence>
<comment type="caution">
    <text evidence="10">The sequence shown here is derived from an EMBL/GenBank/DDBJ whole genome shotgun (WGS) entry which is preliminary data.</text>
</comment>
<reference evidence="10 11" key="1">
    <citation type="submission" date="2023-07" db="EMBL/GenBank/DDBJ databases">
        <title>Genomic Encyclopedia of Type Strains, Phase IV (KMG-IV): sequencing the most valuable type-strain genomes for metagenomic binning, comparative biology and taxonomic classification.</title>
        <authorList>
            <person name="Goeker M."/>
        </authorList>
    </citation>
    <scope>NUCLEOTIDE SEQUENCE [LARGE SCALE GENOMIC DNA]</scope>
    <source>
        <strain evidence="10 11">DSM 1277</strain>
    </source>
</reference>
<name>A0ABU0DMJ4_9HYPH</name>
<dbReference type="PIRSF" id="PIRSF006294">
    <property type="entry name" value="PEP_crbxkin"/>
    <property type="match status" value="1"/>
</dbReference>
<evidence type="ECO:0000313" key="10">
    <source>
        <dbReference type="EMBL" id="MDQ0349610.1"/>
    </source>
</evidence>
<evidence type="ECO:0000256" key="1">
    <source>
        <dbReference type="ARBA" id="ARBA00004742"/>
    </source>
</evidence>
<gene>
    <name evidence="10" type="ORF">J2S76_004058</name>
</gene>
<dbReference type="Gene3D" id="3.90.228.20">
    <property type="match status" value="2"/>
</dbReference>
<evidence type="ECO:0000256" key="3">
    <source>
        <dbReference type="ARBA" id="ARBA00012363"/>
    </source>
</evidence>
<evidence type="ECO:0000256" key="6">
    <source>
        <dbReference type="ARBA" id="ARBA00022793"/>
    </source>
</evidence>
<evidence type="ECO:0000256" key="8">
    <source>
        <dbReference type="ARBA" id="ARBA00023239"/>
    </source>
</evidence>
<comment type="similarity">
    <text evidence="2">Belongs to the phosphoenolpyruvate carboxykinase (ATP) family.</text>
</comment>
<evidence type="ECO:0000313" key="11">
    <source>
        <dbReference type="Proteomes" id="UP001238467"/>
    </source>
</evidence>
<evidence type="ECO:0000256" key="2">
    <source>
        <dbReference type="ARBA" id="ARBA00006052"/>
    </source>
</evidence>
<protein>
    <recommendedName>
        <fullName evidence="3">phosphoenolpyruvate carboxykinase (ATP)</fullName>
        <ecNumber evidence="3">4.1.1.49</ecNumber>
    </recommendedName>
</protein>
<dbReference type="InterPro" id="IPR013035">
    <property type="entry name" value="PEP_carboxykinase_C"/>
</dbReference>
<keyword evidence="8 10" id="KW-0456">Lyase</keyword>
<comment type="catalytic activity">
    <reaction evidence="9">
        <text>oxaloacetate + ATP = phosphoenolpyruvate + ADP + CO2</text>
        <dbReference type="Rhea" id="RHEA:18617"/>
        <dbReference type="ChEBI" id="CHEBI:16452"/>
        <dbReference type="ChEBI" id="CHEBI:16526"/>
        <dbReference type="ChEBI" id="CHEBI:30616"/>
        <dbReference type="ChEBI" id="CHEBI:58702"/>
        <dbReference type="ChEBI" id="CHEBI:456216"/>
        <dbReference type="EC" id="4.1.1.49"/>
    </reaction>
</comment>
<dbReference type="Proteomes" id="UP001238467">
    <property type="component" value="Unassembled WGS sequence"/>
</dbReference>
<keyword evidence="11" id="KW-1185">Reference proteome</keyword>
<dbReference type="RefSeq" id="WP_307063444.1">
    <property type="nucleotide sequence ID" value="NZ_JAUSUH010000011.1"/>
</dbReference>
<dbReference type="EMBL" id="JAUSUH010000011">
    <property type="protein sequence ID" value="MDQ0349610.1"/>
    <property type="molecule type" value="Genomic_DNA"/>
</dbReference>
<dbReference type="Pfam" id="PF01293">
    <property type="entry name" value="PEPCK_ATP"/>
    <property type="match status" value="2"/>
</dbReference>
<dbReference type="SUPFAM" id="SSF68923">
    <property type="entry name" value="PEP carboxykinase N-terminal domain"/>
    <property type="match status" value="1"/>
</dbReference>
<keyword evidence="4" id="KW-0312">Gluconeogenesis</keyword>
<evidence type="ECO:0000256" key="5">
    <source>
        <dbReference type="ARBA" id="ARBA00022741"/>
    </source>
</evidence>
<dbReference type="InterPro" id="IPR001272">
    <property type="entry name" value="PEP_carboxykinase_ATP"/>
</dbReference>
<organism evidence="10 11">
    <name type="scientific">Ancylobacter vacuolatus</name>
    <dbReference type="NCBI Taxonomy" id="223389"/>
    <lineage>
        <taxon>Bacteria</taxon>
        <taxon>Pseudomonadati</taxon>
        <taxon>Pseudomonadota</taxon>
        <taxon>Alphaproteobacteria</taxon>
        <taxon>Hyphomicrobiales</taxon>
        <taxon>Xanthobacteraceae</taxon>
        <taxon>Ancylobacter</taxon>
    </lineage>
</organism>
<dbReference type="GO" id="GO:0004612">
    <property type="term" value="F:phosphoenolpyruvate carboxykinase (ATP) activity"/>
    <property type="evidence" value="ECO:0007669"/>
    <property type="project" value="UniProtKB-EC"/>
</dbReference>
<dbReference type="Gene3D" id="3.40.449.10">
    <property type="entry name" value="Phosphoenolpyruvate Carboxykinase, domain 1"/>
    <property type="match status" value="1"/>
</dbReference>
<dbReference type="PANTHER" id="PTHR30031:SF0">
    <property type="entry name" value="PHOSPHOENOLPYRUVATE CARBOXYKINASE (ATP)"/>
    <property type="match status" value="1"/>
</dbReference>